<name>A0A8T2FXR4_ARASU</name>
<comment type="caution">
    <text evidence="1">The sequence shown here is derived from an EMBL/GenBank/DDBJ whole genome shotgun (WGS) entry which is preliminary data.</text>
</comment>
<evidence type="ECO:0000313" key="1">
    <source>
        <dbReference type="EMBL" id="KAG7640808.1"/>
    </source>
</evidence>
<proteinExistence type="predicted"/>
<dbReference type="Proteomes" id="UP000694251">
    <property type="component" value="Chromosome 2"/>
</dbReference>
<dbReference type="AlphaFoldDB" id="A0A8T2FXR4"/>
<sequence>MVSEPIVSMCLDCGPPVNVKFHKLHASDVQS</sequence>
<organism evidence="1 2">
    <name type="scientific">Arabidopsis suecica</name>
    <name type="common">Swedish thale-cress</name>
    <name type="synonym">Cardaminopsis suecica</name>
    <dbReference type="NCBI Taxonomy" id="45249"/>
    <lineage>
        <taxon>Eukaryota</taxon>
        <taxon>Viridiplantae</taxon>
        <taxon>Streptophyta</taxon>
        <taxon>Embryophyta</taxon>
        <taxon>Tracheophyta</taxon>
        <taxon>Spermatophyta</taxon>
        <taxon>Magnoliopsida</taxon>
        <taxon>eudicotyledons</taxon>
        <taxon>Gunneridae</taxon>
        <taxon>Pentapetalae</taxon>
        <taxon>rosids</taxon>
        <taxon>malvids</taxon>
        <taxon>Brassicales</taxon>
        <taxon>Brassicaceae</taxon>
        <taxon>Camelineae</taxon>
        <taxon>Arabidopsis</taxon>
    </lineage>
</organism>
<protein>
    <submittedName>
        <fullName evidence="1">Uncharacterized protein</fullName>
    </submittedName>
</protein>
<gene>
    <name evidence="1" type="ORF">ISN44_As02g008310</name>
</gene>
<accession>A0A8T2FXR4</accession>
<dbReference type="EMBL" id="JAEFBJ010000002">
    <property type="protein sequence ID" value="KAG7640808.1"/>
    <property type="molecule type" value="Genomic_DNA"/>
</dbReference>
<evidence type="ECO:0000313" key="2">
    <source>
        <dbReference type="Proteomes" id="UP000694251"/>
    </source>
</evidence>
<keyword evidence="2" id="KW-1185">Reference proteome</keyword>
<reference evidence="1 2" key="1">
    <citation type="submission" date="2020-12" db="EMBL/GenBank/DDBJ databases">
        <title>Concerted genomic and epigenomic changes stabilize Arabidopsis allopolyploids.</title>
        <authorList>
            <person name="Chen Z."/>
        </authorList>
    </citation>
    <scope>NUCLEOTIDE SEQUENCE [LARGE SCALE GENOMIC DNA]</scope>
    <source>
        <strain evidence="1">As9502</strain>
        <tissue evidence="1">Leaf</tissue>
    </source>
</reference>